<dbReference type="InterPro" id="IPR036052">
    <property type="entry name" value="TrpB-like_PALP_sf"/>
</dbReference>
<name>F4X1E4_ACREC</name>
<evidence type="ECO:0000256" key="3">
    <source>
        <dbReference type="ARBA" id="ARBA00012835"/>
    </source>
</evidence>
<feature type="domain" description="WHEP-TRS" evidence="23">
    <location>
        <begin position="1230"/>
        <end position="1286"/>
    </location>
</feature>
<dbReference type="HAMAP" id="MF_02076">
    <property type="entry name" value="Glu_tRNA_synth_type2"/>
    <property type="match status" value="1"/>
</dbReference>
<feature type="domain" description="WHEP-TRS" evidence="23">
    <location>
        <begin position="1817"/>
        <end position="1873"/>
    </location>
</feature>
<dbReference type="SUPFAM" id="SSF53686">
    <property type="entry name" value="Tryptophan synthase beta subunit-like PLP-dependent enzymes"/>
    <property type="match status" value="2"/>
</dbReference>
<dbReference type="InterPro" id="IPR001412">
    <property type="entry name" value="aa-tRNA-synth_I_CS"/>
</dbReference>
<dbReference type="GO" id="GO:0017101">
    <property type="term" value="C:aminoacyl-tRNA synthetase multienzyme complex"/>
    <property type="evidence" value="ECO:0007669"/>
    <property type="project" value="TreeGrafter"/>
</dbReference>
<dbReference type="InterPro" id="IPR009068">
    <property type="entry name" value="uS15_NS1_RNA-bd_sf"/>
</dbReference>
<evidence type="ECO:0000256" key="5">
    <source>
        <dbReference type="ARBA" id="ARBA00022598"/>
    </source>
</evidence>
<comment type="similarity">
    <text evidence="16">In the N-terminal section; belongs to the class-I aminoacyl-tRNA synthetase family. Glutamate--tRNA ligase type 2 subfamily.</text>
</comment>
<accession>F4X1E4</accession>
<dbReference type="FunFam" id="3.40.50.800:FF:000005">
    <property type="entry name" value="bifunctional glutamate/proline--tRNA ligase"/>
    <property type="match status" value="1"/>
</dbReference>
<dbReference type="Gene3D" id="3.30.930.10">
    <property type="entry name" value="Bira Bifunctional Protein, Domain 2"/>
    <property type="match status" value="2"/>
</dbReference>
<comment type="catalytic activity">
    <reaction evidence="15">
        <text>tRNA(Pro) + L-proline + ATP = L-prolyl-tRNA(Pro) + AMP + diphosphate</text>
        <dbReference type="Rhea" id="RHEA:14305"/>
        <dbReference type="Rhea" id="RHEA-COMP:9700"/>
        <dbReference type="Rhea" id="RHEA-COMP:9702"/>
        <dbReference type="ChEBI" id="CHEBI:30616"/>
        <dbReference type="ChEBI" id="CHEBI:33019"/>
        <dbReference type="ChEBI" id="CHEBI:60039"/>
        <dbReference type="ChEBI" id="CHEBI:78442"/>
        <dbReference type="ChEBI" id="CHEBI:78532"/>
        <dbReference type="ChEBI" id="CHEBI:456215"/>
        <dbReference type="EC" id="6.1.1.15"/>
    </reaction>
    <physiologicalReaction direction="left-to-right" evidence="15">
        <dbReference type="Rhea" id="RHEA:14306"/>
    </physiologicalReaction>
</comment>
<feature type="coiled-coil region" evidence="19">
    <location>
        <begin position="46"/>
        <end position="73"/>
    </location>
</feature>
<evidence type="ECO:0000313" key="24">
    <source>
        <dbReference type="EMBL" id="EGI59739.1"/>
    </source>
</evidence>
<evidence type="ECO:0000256" key="14">
    <source>
        <dbReference type="ARBA" id="ARBA00047366"/>
    </source>
</evidence>
<evidence type="ECO:0000256" key="16">
    <source>
        <dbReference type="ARBA" id="ARBA00061295"/>
    </source>
</evidence>
<evidence type="ECO:0000256" key="11">
    <source>
        <dbReference type="ARBA" id="ARBA00022917"/>
    </source>
</evidence>
<dbReference type="InParanoid" id="F4X1E4"/>
<dbReference type="FunCoup" id="F4X1E4">
    <property type="interactions" value="1289"/>
</dbReference>
<feature type="domain" description="WHEP-TRS" evidence="23">
    <location>
        <begin position="1374"/>
        <end position="1430"/>
    </location>
</feature>
<proteinExistence type="inferred from homology"/>
<evidence type="ECO:0000259" key="23">
    <source>
        <dbReference type="PROSITE" id="PS51185"/>
    </source>
</evidence>
<feature type="compositionally biased region" description="Basic and acidic residues" evidence="20">
    <location>
        <begin position="1951"/>
        <end position="1963"/>
    </location>
</feature>
<dbReference type="Pfam" id="PF20974">
    <property type="entry name" value="tRNA-synt_1c_C2"/>
    <property type="match status" value="1"/>
</dbReference>
<dbReference type="Gene3D" id="1.10.287.10">
    <property type="entry name" value="S15/NS1, RNA-binding"/>
    <property type="match status" value="9"/>
</dbReference>
<dbReference type="InterPro" id="IPR049437">
    <property type="entry name" value="tRNA-synt_1c_C2"/>
</dbReference>
<dbReference type="eggNOG" id="KOG4163">
    <property type="taxonomic scope" value="Eukaryota"/>
</dbReference>
<dbReference type="PANTHER" id="PTHR43382">
    <property type="entry name" value="PROLYL-TRNA SYNTHETASE"/>
    <property type="match status" value="1"/>
</dbReference>
<dbReference type="InterPro" id="IPR036621">
    <property type="entry name" value="Anticodon-bd_dom_sf"/>
</dbReference>
<comment type="similarity">
    <text evidence="1">In the C-terminal section; belongs to the class-II aminoacyl-tRNA synthetase family.</text>
</comment>
<dbReference type="PROSITE" id="PS51185">
    <property type="entry name" value="WHEP_TRS_2"/>
    <property type="match status" value="9"/>
</dbReference>
<dbReference type="Pfam" id="PF00458">
    <property type="entry name" value="WHEP-TRS"/>
    <property type="match status" value="9"/>
</dbReference>
<evidence type="ECO:0000256" key="18">
    <source>
        <dbReference type="ARBA" id="ARBA00076053"/>
    </source>
</evidence>
<dbReference type="Gene3D" id="1.20.1050.130">
    <property type="match status" value="1"/>
</dbReference>
<evidence type="ECO:0000256" key="20">
    <source>
        <dbReference type="SAM" id="MobiDB-lite"/>
    </source>
</evidence>
<dbReference type="FunFam" id="3.30.930.10:FF:000007">
    <property type="entry name" value="Bifunctional glutamate/proline--tRNA ligase"/>
    <property type="match status" value="1"/>
</dbReference>
<feature type="domain" description="WHEP-TRS" evidence="23">
    <location>
        <begin position="1445"/>
        <end position="1501"/>
    </location>
</feature>
<dbReference type="GO" id="GO:0004827">
    <property type="term" value="F:proline-tRNA ligase activity"/>
    <property type="evidence" value="ECO:0007669"/>
    <property type="project" value="UniProtKB-EC"/>
</dbReference>
<dbReference type="SUPFAM" id="SSF50715">
    <property type="entry name" value="Ribosomal protein L25-like"/>
    <property type="match status" value="1"/>
</dbReference>
<dbReference type="OrthoDB" id="1350766at2759"/>
<feature type="domain" description="WHEP-TRS" evidence="23">
    <location>
        <begin position="1746"/>
        <end position="1802"/>
    </location>
</feature>
<evidence type="ECO:0000259" key="21">
    <source>
        <dbReference type="PROSITE" id="PS50405"/>
    </source>
</evidence>
<evidence type="ECO:0000256" key="13">
    <source>
        <dbReference type="ARBA" id="ARBA00023268"/>
    </source>
</evidence>
<dbReference type="InterPro" id="IPR020059">
    <property type="entry name" value="Glu/Gln-tRNA-synth_Ib_codon-bd"/>
</dbReference>
<dbReference type="GO" id="GO:0006424">
    <property type="term" value="P:glutamyl-tRNA aminoacylation"/>
    <property type="evidence" value="ECO:0007669"/>
    <property type="project" value="InterPro"/>
</dbReference>
<dbReference type="Gene3D" id="2.40.240.10">
    <property type="entry name" value="Ribosomal Protein L25, Chain P"/>
    <property type="match status" value="1"/>
</dbReference>
<dbReference type="GO" id="GO:0046872">
    <property type="term" value="F:metal ion binding"/>
    <property type="evidence" value="ECO:0007669"/>
    <property type="project" value="UniProtKB-KW"/>
</dbReference>
<feature type="domain" description="Aminoacyl-transfer RNA synthetases class-II family profile" evidence="22">
    <location>
        <begin position="1578"/>
        <end position="1676"/>
    </location>
</feature>
<dbReference type="EC" id="6.1.1.17" evidence="3"/>
<feature type="domain" description="Aminoacyl-transfer RNA synthetases class-II family profile" evidence="22">
    <location>
        <begin position="2021"/>
        <end position="2263"/>
    </location>
</feature>
<dbReference type="FunFam" id="1.10.287.10:FF:000006">
    <property type="entry name" value="Bifunctional glutamate/proline--tRNA ligase"/>
    <property type="match status" value="8"/>
</dbReference>
<dbReference type="InterPro" id="IPR014729">
    <property type="entry name" value="Rossmann-like_a/b/a_fold"/>
</dbReference>
<keyword evidence="13" id="KW-0511">Multifunctional enzyme</keyword>
<dbReference type="Pfam" id="PF00043">
    <property type="entry name" value="GST_C"/>
    <property type="match status" value="1"/>
</dbReference>
<dbReference type="SMART" id="SM00991">
    <property type="entry name" value="WHEP-TRS"/>
    <property type="match status" value="9"/>
</dbReference>
<feature type="domain" description="GST C-terminal" evidence="21">
    <location>
        <begin position="471"/>
        <end position="598"/>
    </location>
</feature>
<dbReference type="CDD" id="cd00936">
    <property type="entry name" value="WEPRS_RNA"/>
    <property type="match status" value="9"/>
</dbReference>
<evidence type="ECO:0000256" key="15">
    <source>
        <dbReference type="ARBA" id="ARBA00050792"/>
    </source>
</evidence>
<dbReference type="FunFam" id="3.30.110.30:FF:000001">
    <property type="entry name" value="Bifunctional glutamate/proline--tRNA ligase"/>
    <property type="match status" value="1"/>
</dbReference>
<dbReference type="InterPro" id="IPR033721">
    <property type="entry name" value="ProRS_core_arch_euk"/>
</dbReference>
<keyword evidence="8" id="KW-0862">Zinc</keyword>
<dbReference type="GO" id="GO:0006433">
    <property type="term" value="P:prolyl-tRNA aminoacylation"/>
    <property type="evidence" value="ECO:0007669"/>
    <property type="project" value="InterPro"/>
</dbReference>
<dbReference type="InterPro" id="IPR004526">
    <property type="entry name" value="Glu-tRNA-synth_arc/euk"/>
</dbReference>
<feature type="domain" description="WHEP-TRS" evidence="23">
    <location>
        <begin position="1673"/>
        <end position="1729"/>
    </location>
</feature>
<feature type="region of interest" description="Disordered" evidence="20">
    <location>
        <begin position="1501"/>
        <end position="1537"/>
    </location>
</feature>
<dbReference type="GO" id="GO:0004818">
    <property type="term" value="F:glutamate-tRNA ligase activity"/>
    <property type="evidence" value="ECO:0007669"/>
    <property type="project" value="UniProtKB-EC"/>
</dbReference>
<dbReference type="EMBL" id="GL888529">
    <property type="protein sequence ID" value="EGI59739.1"/>
    <property type="molecule type" value="Genomic_DNA"/>
</dbReference>
<evidence type="ECO:0000256" key="17">
    <source>
        <dbReference type="ARBA" id="ARBA00067786"/>
    </source>
</evidence>
<dbReference type="Proteomes" id="UP000007755">
    <property type="component" value="Unassembled WGS sequence"/>
</dbReference>
<evidence type="ECO:0000256" key="4">
    <source>
        <dbReference type="ARBA" id="ARBA00022553"/>
    </source>
</evidence>
<dbReference type="InterPro" id="IPR020058">
    <property type="entry name" value="Glu/Gln-tRNA-synth_Ib_cat-dom"/>
</dbReference>
<feature type="compositionally biased region" description="Polar residues" evidence="20">
    <location>
        <begin position="16"/>
        <end position="33"/>
    </location>
</feature>
<gene>
    <name evidence="24" type="ORF">G5I_12141</name>
</gene>
<dbReference type="EC" id="6.1.1.15" evidence="2"/>
<feature type="domain" description="WHEP-TRS" evidence="23">
    <location>
        <begin position="1888"/>
        <end position="1944"/>
    </location>
</feature>
<dbReference type="Gene3D" id="3.30.110.30">
    <property type="entry name" value="C-terminal domain of ProRS"/>
    <property type="match status" value="1"/>
</dbReference>
<dbReference type="CDD" id="cd00807">
    <property type="entry name" value="GlnRS_core"/>
    <property type="match status" value="1"/>
</dbReference>
<dbReference type="Pfam" id="PF00291">
    <property type="entry name" value="PALP"/>
    <property type="match status" value="2"/>
</dbReference>
<dbReference type="InterPro" id="IPR004046">
    <property type="entry name" value="GST_C"/>
</dbReference>
<dbReference type="InterPro" id="IPR006195">
    <property type="entry name" value="aa-tRNA-synth_II"/>
</dbReference>
<dbReference type="STRING" id="103372.F4X1E4"/>
<evidence type="ECO:0000256" key="6">
    <source>
        <dbReference type="ARBA" id="ARBA00022723"/>
    </source>
</evidence>
<dbReference type="SUPFAM" id="SSF52374">
    <property type="entry name" value="Nucleotidylyl transferase"/>
    <property type="match status" value="1"/>
</dbReference>
<dbReference type="SUPFAM" id="SSF52954">
    <property type="entry name" value="Class II aaRS ABD-related"/>
    <property type="match status" value="1"/>
</dbReference>
<dbReference type="Gene3D" id="3.40.50.1100">
    <property type="match status" value="3"/>
</dbReference>
<feature type="compositionally biased region" description="Basic and acidic residues" evidence="20">
    <location>
        <begin position="1508"/>
        <end position="1520"/>
    </location>
</feature>
<dbReference type="GO" id="GO:0005524">
    <property type="term" value="F:ATP binding"/>
    <property type="evidence" value="ECO:0007669"/>
    <property type="project" value="UniProtKB-KW"/>
</dbReference>
<evidence type="ECO:0000256" key="2">
    <source>
        <dbReference type="ARBA" id="ARBA00012831"/>
    </source>
</evidence>
<feature type="compositionally biased region" description="Basic residues" evidence="20">
    <location>
        <begin position="1"/>
        <end position="11"/>
    </location>
</feature>
<dbReference type="HAMAP" id="MF_01571">
    <property type="entry name" value="Pro_tRNA_synth_type3"/>
    <property type="match status" value="1"/>
</dbReference>
<dbReference type="PROSITE" id="PS50862">
    <property type="entry name" value="AA_TRNA_LIGASE_II"/>
    <property type="match status" value="2"/>
</dbReference>
<dbReference type="PROSITE" id="PS00762">
    <property type="entry name" value="WHEP_TRS_1"/>
    <property type="match status" value="6"/>
</dbReference>
<dbReference type="Pfam" id="PF03950">
    <property type="entry name" value="tRNA-synt_1c_C"/>
    <property type="match status" value="1"/>
</dbReference>
<dbReference type="FunFam" id="3.40.50.620:FF:000070">
    <property type="entry name" value="Bifunctional glutamate/proline--tRNA ligase"/>
    <property type="match status" value="1"/>
</dbReference>
<dbReference type="InterPro" id="IPR017449">
    <property type="entry name" value="Pro-tRNA_synth_II"/>
</dbReference>
<dbReference type="InterPro" id="IPR045864">
    <property type="entry name" value="aa-tRNA-synth_II/BPL/LPL"/>
</dbReference>
<dbReference type="CDD" id="cd00778">
    <property type="entry name" value="ProRS_core_arch_euk"/>
    <property type="match status" value="1"/>
</dbReference>
<sequence length="2487" mass="284689">MFMSPKKKKQKEQKETAMQSTETAMQSMETSMQSTETARESTESARESTEIAIQSMETAIQSMEATMQSIKTNVLKFSYTVARTLKRQGYNLAWNIIEKGYNKSAPGKEYEISYVTIEQARSFLKGHILRTPCFQSERIFNRRGFNIYLKKELYQVTDSIKARGVVYSLLHLSKEQKCKGVVTISSGSFAFILCHYTHRFKIPVTVVLPTTTLEEKIKMYQTYPLSRVIVRGDTLLEAHYNALDIAMREDLFYLDGNDHPNMIIGQATLGIEIVRQQSQIDVVLLPTTIKGCGLTTAIAIAIKGCNSKITVIHIIELGLQIKSRQKHISFESIRSALFQIREYIFKTPISESSLLRKIGIHVYFKKELDQHMNSIQARGVIYTLLQLTNKQKRNGVIAISTGYFAQTLCYFGQKFRVPVTVVMQKSTAQEIVDKCQYLGATVIAQGDNIIEVHNIALQIARTKGLCYLDGMDEETMEFTITLNPVNSVLGGTCPYERTEIDHWISCALVLQNKQINKELLNYLNDVLIARTWLVTKRLTLADIHVFCVLHRHEYIKSYAKDYCNITRWYKHMESLPVFNNAISMVAKNCSSTSKPKDVSPQKEKSDIKQMKTRKQEGKFIDLPGAEMGKVVVRFPPEASGYLHIGHAKAALLNQYYAETFQGQLIMRFDDTNPAKETVEFEEAILEDLKLLQIKPDRFTHTSDYFDILQEYCTTLIKDGKAYLDCTPANLMKEQRDKRLKSEYRDLSSFENLKLWKEMKHGTKMGQEYCVRAKIDYQSTNGCMRDPTIYRCKLEPHPRTENKYKVYPTYDFACPIVDVIENVTHTLRTTEYHDRDAQFYWIIEALGLRRPYIWEYSRLNMTHTVLSKRKLTWFVNEGLVDGWDDPRFPTVRGILRRGMTVEGLKQFIIAQGSSKSVVFMEWDKIWAFNKKVIDPVAIRYTALEYNELIPVNVIDAKEEWLSVQNHPKDSYKGTKQVRVGSKILIEKEDAERLIEGQNATFINWGNIMIQKINKCDGNIVDVQARLNLEDKNYKNTLKLTWLAESLPTSDSNAEKSNPIKCYAVYFDHIMSVPVLGKDDDFKNFVAKNTRKEIRMLGEVELKRVKKGEIIQLQRKGFFICDIPYASSSYSTREPPIVLFHIPDGHTTTLYTTPAVSNNQQLLFEKIKKQSDEVRELKSSKIDKSSIEQEVKVLLILKSDYKIVTGKDWKPDDSKVVSIESKIKPGNQEISEAEKISEEIKKQGDKVRNLKSSKADKSIIDQEVKVLLSLKSDYKSATGQDWKPADTKVASTESKIKPKNQDISEAEKISEEIKKQGDKVRNLKSSKADKSIIDQEVKILLSLKSVYKNATGQDWKPADIKVTESKVKPENQEISKAEKISEEIKKQGDKVRNLKSSKADKSIIDQEVKILLSLKSVYKNATGQDWKPADIKVTESKVKPENQEISKAEKISEEIKKQGDKVRNLKSSKAEKSIIDQEVKVFLSLKSDYKSLTGQDWKPVNSVSKKEKHISKPENISEKEVAKNANNNKDSDSSKTGTRLGLEAKKEENFTDWYSQVITKSGMIEYYDVSGCYILRPWSFSIWKIIKEFIDKEITDIGVQECYFPIFVTRSVLEKEKAHIADFAPEVAWVTKYGETDLAEPIAIRPTSETIMYPAYAKWLRSDTELPLRLNQWNNVVKISEEIKKQGDKVRNLKSSKADKSIIDQEVKVLLSLKSDYKNATGQDWKPADTKVASTESKIKPKNQDISEAEKISEEIKKQGDKVRNLKSSKADKSIIDQEVKILLSLKSVYKNATGQDWKPADIKVTESKVKPENQEISKAEKISEEIKKQGDKVRNLKSSKAEKSIIDQEVKVLLSLKSDYKNTTGQDWKPVDIKVTESKVKPENQEISKAEKISEEIKKQGDKVRNLKSSKAEKSIIDQEVKVFLSLKSDYKSLTGQDWKPVNSVSKKEKHISKPENISEKEVAKNANNNKDSDSSKTGTRLGLEAKKEENFTDWYSQVITKSGMIEYYDVSGCYILRPWSFSIWKIIKEFIDKEITDIGVQECYFPIFVTRSVLEKEKAHIADFAPEVAWVTKYGETDLAEPIAIRPTSETIMYPAYAKWLRSDTELPLRLNQWNNVVRWEFKDPKPFLRTREFLWQEGHTAFATKAEAEAEVLMILDLYARVYEDLLAVPVIKGRKTEKEKFAGGEYTTTVEAFIPINGRAIQGATSHYLGQNFSKMFNIQVEGIAGREEKTFVYQNSWGLTTRTIGVMIMVHGDDRGLVLPPNVAPIQIIVIPCGIAVNMDEHTKESILKKCDWLVRHLGQEGKFRVKSDCRLNRTPGWKFNHWELKGVPIRLEVGPKDLLKNQVTVVRRDNFQRTAIEIYNDNIITPLTSILNDVQKQLLSRAKSKLNEHVKKVEKWSDFNPELNKKNLLLVPFCGDPACEDKIKEDSKEDRSESAESGSLMGAKSLCIPFDQPEMTRPLNELKCIHHSCKNKPKFYTLFGRSY</sequence>
<dbReference type="SUPFAM" id="SSF55681">
    <property type="entry name" value="Class II aaRS and biotin synthetases"/>
    <property type="match status" value="2"/>
</dbReference>
<evidence type="ECO:0000256" key="1">
    <source>
        <dbReference type="ARBA" id="ARBA00009968"/>
    </source>
</evidence>
<dbReference type="InterPro" id="IPR004499">
    <property type="entry name" value="Pro-tRNA-ligase_IIa_arc-type"/>
</dbReference>
<evidence type="ECO:0000256" key="8">
    <source>
        <dbReference type="ARBA" id="ARBA00022833"/>
    </source>
</evidence>
<keyword evidence="11" id="KW-0648">Protein biosynthesis</keyword>
<keyword evidence="9" id="KW-0067">ATP-binding</keyword>
<dbReference type="NCBIfam" id="TIGR00463">
    <property type="entry name" value="gltX_arch"/>
    <property type="match status" value="1"/>
</dbReference>
<dbReference type="SUPFAM" id="SSF64586">
    <property type="entry name" value="C-terminal domain of ProRS"/>
    <property type="match status" value="1"/>
</dbReference>
<dbReference type="PRINTS" id="PR00987">
    <property type="entry name" value="TRNASYNTHGLU"/>
</dbReference>
<dbReference type="eggNOG" id="KOG1250">
    <property type="taxonomic scope" value="Eukaryota"/>
</dbReference>
<dbReference type="CDD" id="cd00862">
    <property type="entry name" value="ProRS_anticodon_zinc"/>
    <property type="match status" value="1"/>
</dbReference>
<dbReference type="PROSITE" id="PS50405">
    <property type="entry name" value="GST_CTER"/>
    <property type="match status" value="1"/>
</dbReference>
<keyword evidence="7" id="KW-0547">Nucleotide-binding</keyword>
<dbReference type="InterPro" id="IPR000924">
    <property type="entry name" value="Glu/Gln-tRNA-synth"/>
</dbReference>
<keyword evidence="19" id="KW-0175">Coiled coil</keyword>
<dbReference type="CDD" id="cd10309">
    <property type="entry name" value="GST_C_GluProRS_N"/>
    <property type="match status" value="1"/>
</dbReference>
<dbReference type="SUPFAM" id="SSF47616">
    <property type="entry name" value="GST C-terminal domain-like"/>
    <property type="match status" value="1"/>
</dbReference>
<dbReference type="InterPro" id="IPR000738">
    <property type="entry name" value="WHEP-TRS_dom"/>
</dbReference>
<dbReference type="InterPro" id="IPR001926">
    <property type="entry name" value="TrpB-like_PALP"/>
</dbReference>
<dbReference type="InterPro" id="IPR002314">
    <property type="entry name" value="aa-tRNA-synt_IIb"/>
</dbReference>
<dbReference type="InterPro" id="IPR016061">
    <property type="entry name" value="Pro-tRNA_ligase_II_C"/>
</dbReference>
<comment type="catalytic activity">
    <reaction evidence="14">
        <text>tRNA(Glu) + L-glutamate + ATP = L-glutamyl-tRNA(Glu) + AMP + diphosphate</text>
        <dbReference type="Rhea" id="RHEA:23540"/>
        <dbReference type="Rhea" id="RHEA-COMP:9663"/>
        <dbReference type="Rhea" id="RHEA-COMP:9680"/>
        <dbReference type="ChEBI" id="CHEBI:29985"/>
        <dbReference type="ChEBI" id="CHEBI:30616"/>
        <dbReference type="ChEBI" id="CHEBI:33019"/>
        <dbReference type="ChEBI" id="CHEBI:78442"/>
        <dbReference type="ChEBI" id="CHEBI:78520"/>
        <dbReference type="ChEBI" id="CHEBI:456215"/>
        <dbReference type="EC" id="6.1.1.17"/>
    </reaction>
    <physiologicalReaction direction="left-to-right" evidence="14">
        <dbReference type="Rhea" id="RHEA:23541"/>
    </physiologicalReaction>
</comment>
<dbReference type="SUPFAM" id="SSF47060">
    <property type="entry name" value="S15/NS1 RNA-binding domain"/>
    <property type="match status" value="9"/>
</dbReference>
<dbReference type="InterPro" id="IPR020056">
    <property type="entry name" value="Rbsml_bL25/Gln-tRNA_synth_N"/>
</dbReference>
<dbReference type="PANTHER" id="PTHR43382:SF2">
    <property type="entry name" value="BIFUNCTIONAL GLUTAMATE_PROLINE--TRNA LIGASE"/>
    <property type="match status" value="1"/>
</dbReference>
<keyword evidence="6" id="KW-0479">Metal-binding</keyword>
<evidence type="ECO:0000256" key="9">
    <source>
        <dbReference type="ARBA" id="ARBA00022840"/>
    </source>
</evidence>
<protein>
    <recommendedName>
        <fullName evidence="17">Bifunctional glutamate/proline--tRNA ligase</fullName>
        <ecNumber evidence="2">6.1.1.15</ecNumber>
        <ecNumber evidence="3">6.1.1.17</ecNumber>
    </recommendedName>
    <alternativeName>
        <fullName evidence="18">Bifunctional aminoacyl-tRNA synthetase</fullName>
    </alternativeName>
</protein>
<dbReference type="Pfam" id="PF00749">
    <property type="entry name" value="tRNA-synt_1c"/>
    <property type="match status" value="1"/>
</dbReference>
<feature type="region of interest" description="Disordered" evidence="20">
    <location>
        <begin position="1944"/>
        <end position="1980"/>
    </location>
</feature>
<evidence type="ECO:0000256" key="19">
    <source>
        <dbReference type="SAM" id="Coils"/>
    </source>
</evidence>
<dbReference type="PROSITE" id="PS00178">
    <property type="entry name" value="AA_TRNA_LIGASE_I"/>
    <property type="match status" value="1"/>
</dbReference>
<keyword evidence="25" id="KW-1185">Reference proteome</keyword>
<dbReference type="Gene3D" id="3.40.50.800">
    <property type="entry name" value="Anticodon-binding domain"/>
    <property type="match status" value="1"/>
</dbReference>
<reference evidence="24" key="1">
    <citation type="submission" date="2011-02" db="EMBL/GenBank/DDBJ databases">
        <title>The genome of the leaf-cutting ant Acromyrmex echinatior suggests key adaptations to social evolution and fungus farming.</title>
        <authorList>
            <person name="Nygaard S."/>
            <person name="Zhang G."/>
        </authorList>
    </citation>
    <scope>NUCLEOTIDE SEQUENCE</scope>
</reference>
<dbReference type="Gene3D" id="3.40.50.620">
    <property type="entry name" value="HUPs"/>
    <property type="match status" value="1"/>
</dbReference>
<dbReference type="GO" id="GO:0005737">
    <property type="term" value="C:cytoplasm"/>
    <property type="evidence" value="ECO:0007669"/>
    <property type="project" value="InterPro"/>
</dbReference>
<dbReference type="SMART" id="SM00946">
    <property type="entry name" value="ProRS-C_1"/>
    <property type="match status" value="1"/>
</dbReference>
<dbReference type="GO" id="GO:0003723">
    <property type="term" value="F:RNA binding"/>
    <property type="evidence" value="ECO:0007669"/>
    <property type="project" value="UniProtKB-KW"/>
</dbReference>
<evidence type="ECO:0000256" key="12">
    <source>
        <dbReference type="ARBA" id="ARBA00023146"/>
    </source>
</evidence>
<dbReference type="Pfam" id="PF03129">
    <property type="entry name" value="HGTP_anticodon"/>
    <property type="match status" value="1"/>
</dbReference>
<dbReference type="eggNOG" id="KOG1147">
    <property type="taxonomic scope" value="Eukaryota"/>
</dbReference>
<keyword evidence="5" id="KW-0436">Ligase</keyword>
<dbReference type="InterPro" id="IPR010987">
    <property type="entry name" value="Glutathione-S-Trfase_C-like"/>
</dbReference>
<keyword evidence="12 24" id="KW-0030">Aminoacyl-tRNA synthetase</keyword>
<dbReference type="InterPro" id="IPR036282">
    <property type="entry name" value="Glutathione-S-Trfase_C_sf"/>
</dbReference>
<evidence type="ECO:0000256" key="10">
    <source>
        <dbReference type="ARBA" id="ARBA00022884"/>
    </source>
</evidence>
<evidence type="ECO:0000313" key="25">
    <source>
        <dbReference type="Proteomes" id="UP000007755"/>
    </source>
</evidence>
<feature type="domain" description="WHEP-TRS" evidence="23">
    <location>
        <begin position="1303"/>
        <end position="1359"/>
    </location>
</feature>
<feature type="region of interest" description="Disordered" evidence="20">
    <location>
        <begin position="1"/>
        <end position="44"/>
    </location>
</feature>
<keyword evidence="10" id="KW-0694">RNA-binding</keyword>
<evidence type="ECO:0000256" key="7">
    <source>
        <dbReference type="ARBA" id="ARBA00022741"/>
    </source>
</evidence>
<organism evidence="25">
    <name type="scientific">Acromyrmex echinatior</name>
    <name type="common">Panamanian leafcutter ant</name>
    <name type="synonym">Acromyrmex octospinosus echinatior</name>
    <dbReference type="NCBI Taxonomy" id="103372"/>
    <lineage>
        <taxon>Eukaryota</taxon>
        <taxon>Metazoa</taxon>
        <taxon>Ecdysozoa</taxon>
        <taxon>Arthropoda</taxon>
        <taxon>Hexapoda</taxon>
        <taxon>Insecta</taxon>
        <taxon>Pterygota</taxon>
        <taxon>Neoptera</taxon>
        <taxon>Endopterygota</taxon>
        <taxon>Hymenoptera</taxon>
        <taxon>Apocrita</taxon>
        <taxon>Aculeata</taxon>
        <taxon>Formicoidea</taxon>
        <taxon>Formicidae</taxon>
        <taxon>Myrmicinae</taxon>
        <taxon>Acromyrmex</taxon>
    </lineage>
</organism>
<keyword evidence="4" id="KW-0597">Phosphoprotein</keyword>
<dbReference type="NCBIfam" id="TIGR00408">
    <property type="entry name" value="proS_fam_I"/>
    <property type="match status" value="1"/>
</dbReference>
<dbReference type="Pfam" id="PF09180">
    <property type="entry name" value="ProRS-C_1"/>
    <property type="match status" value="1"/>
</dbReference>
<dbReference type="InterPro" id="IPR004154">
    <property type="entry name" value="Anticodon-bd"/>
</dbReference>
<dbReference type="InterPro" id="IPR011035">
    <property type="entry name" value="Ribosomal_bL25/Gln-tRNA_synth"/>
</dbReference>
<dbReference type="Pfam" id="PF00587">
    <property type="entry name" value="tRNA-synt_2b"/>
    <property type="match status" value="1"/>
</dbReference>
<feature type="domain" description="WHEP-TRS" evidence="23">
    <location>
        <begin position="1157"/>
        <end position="1213"/>
    </location>
</feature>
<evidence type="ECO:0000259" key="22">
    <source>
        <dbReference type="PROSITE" id="PS50862"/>
    </source>
</evidence>